<dbReference type="Proteomes" id="UP000186040">
    <property type="component" value="Unassembled WGS sequence"/>
</dbReference>
<dbReference type="OrthoDB" id="9787435at2"/>
<dbReference type="GO" id="GO:0016491">
    <property type="term" value="F:oxidoreductase activity"/>
    <property type="evidence" value="ECO:0007669"/>
    <property type="project" value="UniProtKB-KW"/>
</dbReference>
<evidence type="ECO:0000313" key="8">
    <source>
        <dbReference type="Proteomes" id="UP000186040"/>
    </source>
</evidence>
<dbReference type="RefSeq" id="WP_075975643.1">
    <property type="nucleotide sequence ID" value="NZ_MKQR01000016.1"/>
</dbReference>
<dbReference type="STRING" id="1193682.BJP25_20745"/>
<sequence length="358" mass="37373">MKAAVLEDFGVPLSVVDVPDPHPGVGEVVVDVLAAGVLPYAAEVFSGARRYPLETPVIPGVGGIGRVREVGPDLTRLRPGALVWCDPTVRSRDDAHTPDITLQGWSSRGEGGLRLSRHYHDGAYAERALIPAECAVPLGVDALSDEDAARWAGISVPLVPYGGLRAVGLRAGETVLVSGATGNFGSAAVAVAFAMGATTVIGPGRNRRVLDDLAARFGPRFVPVPLTGRGDQEALRAHGPVDVVIDLLPPSAGADVVRTAVMAVREQGRVVLMGGVGMLGGDDLALPYPWLMRNGITLRGQWMCPREAVQPLLNLVRAGSLDLTGDSVTTFSLAQVNEAVEHAAAHSGPFQRTVVLPG</sequence>
<accession>A0A1Q9LKF5</accession>
<dbReference type="InterPro" id="IPR011032">
    <property type="entry name" value="GroES-like_sf"/>
</dbReference>
<evidence type="ECO:0000313" key="7">
    <source>
        <dbReference type="EMBL" id="OLR92500.1"/>
    </source>
</evidence>
<dbReference type="Pfam" id="PF00107">
    <property type="entry name" value="ADH_zinc_N"/>
    <property type="match status" value="1"/>
</dbReference>
<dbReference type="InterPro" id="IPR013149">
    <property type="entry name" value="ADH-like_C"/>
</dbReference>
<keyword evidence="4" id="KW-0862">Zinc</keyword>
<name>A0A1Q9LKF5_9PSEU</name>
<dbReference type="PANTHER" id="PTHR43350:SF17">
    <property type="entry name" value="NAD-DEPENDENT ALCOHOL DEHYDROGENASE"/>
    <property type="match status" value="1"/>
</dbReference>
<dbReference type="InterPro" id="IPR020843">
    <property type="entry name" value="ER"/>
</dbReference>
<organism evidence="7 8">
    <name type="scientific">Actinokineospora bangkokensis</name>
    <dbReference type="NCBI Taxonomy" id="1193682"/>
    <lineage>
        <taxon>Bacteria</taxon>
        <taxon>Bacillati</taxon>
        <taxon>Actinomycetota</taxon>
        <taxon>Actinomycetes</taxon>
        <taxon>Pseudonocardiales</taxon>
        <taxon>Pseudonocardiaceae</taxon>
        <taxon>Actinokineospora</taxon>
    </lineage>
</organism>
<keyword evidence="3" id="KW-0479">Metal-binding</keyword>
<protein>
    <submittedName>
        <fullName evidence="7">Alcohol dehydrogenase</fullName>
    </submittedName>
</protein>
<dbReference type="InterPro" id="IPR013154">
    <property type="entry name" value="ADH-like_N"/>
</dbReference>
<dbReference type="SUPFAM" id="SSF50129">
    <property type="entry name" value="GroES-like"/>
    <property type="match status" value="1"/>
</dbReference>
<gene>
    <name evidence="7" type="ORF">BJP25_20745</name>
</gene>
<evidence type="ECO:0000256" key="4">
    <source>
        <dbReference type="ARBA" id="ARBA00022833"/>
    </source>
</evidence>
<comment type="cofactor">
    <cofactor evidence="1">
        <name>Zn(2+)</name>
        <dbReference type="ChEBI" id="CHEBI:29105"/>
    </cofactor>
</comment>
<comment type="similarity">
    <text evidence="2">Belongs to the zinc-containing alcohol dehydrogenase family.</text>
</comment>
<dbReference type="SMART" id="SM00829">
    <property type="entry name" value="PKS_ER"/>
    <property type="match status" value="1"/>
</dbReference>
<feature type="domain" description="Enoyl reductase (ER)" evidence="6">
    <location>
        <begin position="4"/>
        <end position="356"/>
    </location>
</feature>
<dbReference type="InterPro" id="IPR036291">
    <property type="entry name" value="NAD(P)-bd_dom_sf"/>
</dbReference>
<dbReference type="GO" id="GO:0046872">
    <property type="term" value="F:metal ion binding"/>
    <property type="evidence" value="ECO:0007669"/>
    <property type="project" value="UniProtKB-KW"/>
</dbReference>
<evidence type="ECO:0000256" key="1">
    <source>
        <dbReference type="ARBA" id="ARBA00001947"/>
    </source>
</evidence>
<evidence type="ECO:0000256" key="2">
    <source>
        <dbReference type="ARBA" id="ARBA00008072"/>
    </source>
</evidence>
<dbReference type="PANTHER" id="PTHR43350">
    <property type="entry name" value="NAD-DEPENDENT ALCOHOL DEHYDROGENASE"/>
    <property type="match status" value="1"/>
</dbReference>
<evidence type="ECO:0000256" key="5">
    <source>
        <dbReference type="ARBA" id="ARBA00023002"/>
    </source>
</evidence>
<dbReference type="SUPFAM" id="SSF51735">
    <property type="entry name" value="NAD(P)-binding Rossmann-fold domains"/>
    <property type="match status" value="1"/>
</dbReference>
<reference evidence="7 8" key="1">
    <citation type="submission" date="2016-10" db="EMBL/GenBank/DDBJ databases">
        <title>The Draft Genome Sequence of Actinokineospora bangkokensis 44EHWT reveals the biosynthetic pathway of antifungal compounds Thailandins with unusual extender unit butylmalonyl-CoA.</title>
        <authorList>
            <person name="Greule A."/>
            <person name="Intra B."/>
            <person name="Flemming S."/>
            <person name="Rommel M.G."/>
            <person name="Panbangred W."/>
            <person name="Bechthold A."/>
        </authorList>
    </citation>
    <scope>NUCLEOTIDE SEQUENCE [LARGE SCALE GENOMIC DNA]</scope>
    <source>
        <strain evidence="7 8">44EHW</strain>
    </source>
</reference>
<dbReference type="AlphaFoldDB" id="A0A1Q9LKF5"/>
<evidence type="ECO:0000259" key="6">
    <source>
        <dbReference type="SMART" id="SM00829"/>
    </source>
</evidence>
<comment type="caution">
    <text evidence="7">The sequence shown here is derived from an EMBL/GenBank/DDBJ whole genome shotgun (WGS) entry which is preliminary data.</text>
</comment>
<proteinExistence type="inferred from homology"/>
<dbReference type="Gene3D" id="3.40.50.720">
    <property type="entry name" value="NAD(P)-binding Rossmann-like Domain"/>
    <property type="match status" value="1"/>
</dbReference>
<keyword evidence="5" id="KW-0560">Oxidoreductase</keyword>
<keyword evidence="8" id="KW-1185">Reference proteome</keyword>
<dbReference type="EMBL" id="MKQR01000016">
    <property type="protein sequence ID" value="OLR92500.1"/>
    <property type="molecule type" value="Genomic_DNA"/>
</dbReference>
<evidence type="ECO:0000256" key="3">
    <source>
        <dbReference type="ARBA" id="ARBA00022723"/>
    </source>
</evidence>
<dbReference type="Pfam" id="PF08240">
    <property type="entry name" value="ADH_N"/>
    <property type="match status" value="1"/>
</dbReference>
<dbReference type="Gene3D" id="3.90.180.10">
    <property type="entry name" value="Medium-chain alcohol dehydrogenases, catalytic domain"/>
    <property type="match status" value="1"/>
</dbReference>